<name>A0AAV0YB05_9HEMI</name>
<evidence type="ECO:0000313" key="3">
    <source>
        <dbReference type="Proteomes" id="UP001160148"/>
    </source>
</evidence>
<accession>A0AAV0YB05</accession>
<dbReference type="Proteomes" id="UP001160148">
    <property type="component" value="Unassembled WGS sequence"/>
</dbReference>
<keyword evidence="3" id="KW-1185">Reference proteome</keyword>
<reference evidence="2 3" key="1">
    <citation type="submission" date="2023-01" db="EMBL/GenBank/DDBJ databases">
        <authorList>
            <person name="Whitehead M."/>
        </authorList>
    </citation>
    <scope>NUCLEOTIDE SEQUENCE [LARGE SCALE GENOMIC DNA]</scope>
</reference>
<evidence type="ECO:0000313" key="2">
    <source>
        <dbReference type="EMBL" id="CAI6377653.1"/>
    </source>
</evidence>
<protein>
    <recommendedName>
        <fullName evidence="1">TTF-type domain-containing protein</fullName>
    </recommendedName>
</protein>
<dbReference type="EMBL" id="CARXXK010001816">
    <property type="protein sequence ID" value="CAI6377653.1"/>
    <property type="molecule type" value="Genomic_DNA"/>
</dbReference>
<gene>
    <name evidence="2" type="ORF">MEUPH1_LOCUS30882</name>
</gene>
<dbReference type="AlphaFoldDB" id="A0AAV0YB05"/>
<proteinExistence type="predicted"/>
<evidence type="ECO:0000259" key="1">
    <source>
        <dbReference type="SMART" id="SM00597"/>
    </source>
</evidence>
<organism evidence="2 3">
    <name type="scientific">Macrosiphum euphorbiae</name>
    <name type="common">potato aphid</name>
    <dbReference type="NCBI Taxonomy" id="13131"/>
    <lineage>
        <taxon>Eukaryota</taxon>
        <taxon>Metazoa</taxon>
        <taxon>Ecdysozoa</taxon>
        <taxon>Arthropoda</taxon>
        <taxon>Hexapoda</taxon>
        <taxon>Insecta</taxon>
        <taxon>Pterygota</taxon>
        <taxon>Neoptera</taxon>
        <taxon>Paraneoptera</taxon>
        <taxon>Hemiptera</taxon>
        <taxon>Sternorrhyncha</taxon>
        <taxon>Aphidomorpha</taxon>
        <taxon>Aphidoidea</taxon>
        <taxon>Aphididae</taxon>
        <taxon>Macrosiphini</taxon>
        <taxon>Macrosiphum</taxon>
    </lineage>
</organism>
<feature type="domain" description="TTF-type" evidence="1">
    <location>
        <begin position="78"/>
        <end position="174"/>
    </location>
</feature>
<dbReference type="InterPro" id="IPR006580">
    <property type="entry name" value="Znf_TTF"/>
</dbReference>
<dbReference type="SMART" id="SM00597">
    <property type="entry name" value="ZnF_TTF"/>
    <property type="match status" value="1"/>
</dbReference>
<comment type="caution">
    <text evidence="2">The sequence shown here is derived from an EMBL/GenBank/DDBJ whole genome shotgun (WGS) entry which is preliminary data.</text>
</comment>
<sequence length="176" mass="20120">MEKKVFNIFNFRKNKSENTANNVNDFSELTSTCGISSTSGTLDELSDCNNTFTLDLGDLNSGPMRPILKAYPKTQFGLQKRAFSSAYYQNHDWLEYSLEKDAIFCYACRLFSNSSGHNEETFTTLGFKNWKKLSGSKDSKSKHSKLELHNISEHHLNAMSKWSAFKSTKKNWLDSK</sequence>